<evidence type="ECO:0000313" key="6">
    <source>
        <dbReference type="EMBL" id="MBK8524661.1"/>
    </source>
</evidence>
<keyword evidence="4 5" id="KW-0472">Membrane</keyword>
<comment type="subcellular location">
    <subcellularLocation>
        <location evidence="5">Cell membrane</location>
        <topology evidence="5">Multi-pass membrane protein</topology>
    </subcellularLocation>
    <subcellularLocation>
        <location evidence="1">Membrane</location>
        <topology evidence="1">Multi-pass membrane protein</topology>
    </subcellularLocation>
</comment>
<dbReference type="PANTHER" id="PTHR43701:SF2">
    <property type="entry name" value="MEMBRANE TRANSPORTER PROTEIN YJNA-RELATED"/>
    <property type="match status" value="1"/>
</dbReference>
<name>A0A9D7K5C9_9PROT</name>
<dbReference type="Proteomes" id="UP000886689">
    <property type="component" value="Unassembled WGS sequence"/>
</dbReference>
<evidence type="ECO:0000256" key="4">
    <source>
        <dbReference type="ARBA" id="ARBA00023136"/>
    </source>
</evidence>
<dbReference type="InterPro" id="IPR051598">
    <property type="entry name" value="TSUP/Inactive_protease-like"/>
</dbReference>
<evidence type="ECO:0000256" key="2">
    <source>
        <dbReference type="ARBA" id="ARBA00022692"/>
    </source>
</evidence>
<proteinExistence type="inferred from homology"/>
<evidence type="ECO:0000256" key="3">
    <source>
        <dbReference type="ARBA" id="ARBA00022989"/>
    </source>
</evidence>
<evidence type="ECO:0000256" key="1">
    <source>
        <dbReference type="ARBA" id="ARBA00004141"/>
    </source>
</evidence>
<dbReference type="GO" id="GO:0005886">
    <property type="term" value="C:plasma membrane"/>
    <property type="evidence" value="ECO:0007669"/>
    <property type="project" value="UniProtKB-SubCell"/>
</dbReference>
<dbReference type="InterPro" id="IPR002781">
    <property type="entry name" value="TM_pro_TauE-like"/>
</dbReference>
<comment type="caution">
    <text evidence="6">The sequence shown here is derived from an EMBL/GenBank/DDBJ whole genome shotgun (WGS) entry which is preliminary data.</text>
</comment>
<organism evidence="6 7">
    <name type="scientific">Candidatus Proximibacter danicus</name>
    <dbReference type="NCBI Taxonomy" id="2954365"/>
    <lineage>
        <taxon>Bacteria</taxon>
        <taxon>Pseudomonadati</taxon>
        <taxon>Pseudomonadota</taxon>
        <taxon>Betaproteobacteria</taxon>
        <taxon>Candidatus Proximibacter</taxon>
    </lineage>
</organism>
<accession>A0A9D7K5C9</accession>
<keyword evidence="3 5" id="KW-1133">Transmembrane helix</keyword>
<dbReference type="PANTHER" id="PTHR43701">
    <property type="entry name" value="MEMBRANE TRANSPORTER PROTEIN MJ0441-RELATED"/>
    <property type="match status" value="1"/>
</dbReference>
<keyword evidence="5" id="KW-1003">Cell membrane</keyword>
<feature type="transmembrane region" description="Helical" evidence="5">
    <location>
        <begin position="20"/>
        <end position="47"/>
    </location>
</feature>
<sequence>MELLLASPPSSLLSFSLLGPLLLGALLGGIGGLLGIGGGIIAIPVLAMGFGMEQQLAQGTALVMITPNVLIAFWRYRQRHHLPLRTVGLLGLATLLATWPAAWLAVHLDSHVLMLCFAVFLVGLALWFFHGARAAAQAANAGWHERWLPGVGIVGGFFAGLFGVGSGIVAAPLLTRGFGKPQAVAQGLALALVAPGAVVALATFAEAKQVAWQTGALLAIGGMATVSYGVAWAHRLPEKRLRRLFAAMLLVTAALMIRQAWA</sequence>
<comment type="similarity">
    <text evidence="5">Belongs to the 4-toluene sulfonate uptake permease (TSUP) (TC 2.A.102) family.</text>
</comment>
<feature type="transmembrane region" description="Helical" evidence="5">
    <location>
        <begin position="210"/>
        <end position="232"/>
    </location>
</feature>
<dbReference type="EMBL" id="JADJUC010000012">
    <property type="protein sequence ID" value="MBK8524661.1"/>
    <property type="molecule type" value="Genomic_DNA"/>
</dbReference>
<dbReference type="AlphaFoldDB" id="A0A9D7K5C9"/>
<dbReference type="Pfam" id="PF01925">
    <property type="entry name" value="TauE"/>
    <property type="match status" value="1"/>
</dbReference>
<protein>
    <recommendedName>
        <fullName evidence="5">Probable membrane transporter protein</fullName>
    </recommendedName>
</protein>
<evidence type="ECO:0000313" key="7">
    <source>
        <dbReference type="Proteomes" id="UP000886689"/>
    </source>
</evidence>
<feature type="transmembrane region" description="Helical" evidence="5">
    <location>
        <begin position="59"/>
        <end position="76"/>
    </location>
</feature>
<feature type="transmembrane region" description="Helical" evidence="5">
    <location>
        <begin position="150"/>
        <end position="171"/>
    </location>
</feature>
<feature type="transmembrane region" description="Helical" evidence="5">
    <location>
        <begin position="244"/>
        <end position="261"/>
    </location>
</feature>
<keyword evidence="2 5" id="KW-0812">Transmembrane</keyword>
<gene>
    <name evidence="6" type="ORF">IPL58_11510</name>
</gene>
<reference evidence="6" key="1">
    <citation type="submission" date="2020-10" db="EMBL/GenBank/DDBJ databases">
        <title>Connecting structure to function with the recovery of over 1000 high-quality activated sludge metagenome-assembled genomes encoding full-length rRNA genes using long-read sequencing.</title>
        <authorList>
            <person name="Singleton C.M."/>
            <person name="Petriglieri F."/>
            <person name="Kristensen J.M."/>
            <person name="Kirkegaard R.H."/>
            <person name="Michaelsen T.Y."/>
            <person name="Andersen M.H."/>
            <person name="Karst S.M."/>
            <person name="Dueholm M.S."/>
            <person name="Nielsen P.H."/>
            <person name="Albertsen M."/>
        </authorList>
    </citation>
    <scope>NUCLEOTIDE SEQUENCE</scope>
    <source>
        <strain evidence="6">Hirt_18-Q3-R61-65_BATAC.395</strain>
    </source>
</reference>
<evidence type="ECO:0000256" key="5">
    <source>
        <dbReference type="RuleBase" id="RU363041"/>
    </source>
</evidence>
<feature type="transmembrane region" description="Helical" evidence="5">
    <location>
        <begin position="82"/>
        <end position="105"/>
    </location>
</feature>
<feature type="transmembrane region" description="Helical" evidence="5">
    <location>
        <begin position="183"/>
        <end position="204"/>
    </location>
</feature>
<feature type="transmembrane region" description="Helical" evidence="5">
    <location>
        <begin position="112"/>
        <end position="130"/>
    </location>
</feature>